<sequence length="120" mass="13467">AERLADYGRLLSSSQPILNSRRRDLDRIQDLFPNDNLGLHLPEPSSTYSVKTKSFRKKSVGDLTALDNNNHHGHCNRIFLVEAPCVMSPANCRLMLNLGTCFSFPTCWSLPNRGPEALLN</sequence>
<gene>
    <name evidence="1" type="ORF">CALMAC_LOCUS19124</name>
</gene>
<dbReference type="AlphaFoldDB" id="A0A653DPS9"/>
<reference evidence="1 2" key="1">
    <citation type="submission" date="2019-01" db="EMBL/GenBank/DDBJ databases">
        <authorList>
            <person name="Sayadi A."/>
        </authorList>
    </citation>
    <scope>NUCLEOTIDE SEQUENCE [LARGE SCALE GENOMIC DNA]</scope>
</reference>
<name>A0A653DPS9_CALMS</name>
<dbReference type="EMBL" id="CAACVG010013421">
    <property type="protein sequence ID" value="VEN61807.1"/>
    <property type="molecule type" value="Genomic_DNA"/>
</dbReference>
<feature type="non-terminal residue" evidence="1">
    <location>
        <position position="1"/>
    </location>
</feature>
<evidence type="ECO:0000313" key="2">
    <source>
        <dbReference type="Proteomes" id="UP000410492"/>
    </source>
</evidence>
<protein>
    <submittedName>
        <fullName evidence="1">Uncharacterized protein</fullName>
    </submittedName>
</protein>
<dbReference type="OrthoDB" id="27389at2759"/>
<organism evidence="1 2">
    <name type="scientific">Callosobruchus maculatus</name>
    <name type="common">Southern cowpea weevil</name>
    <name type="synonym">Pulse bruchid</name>
    <dbReference type="NCBI Taxonomy" id="64391"/>
    <lineage>
        <taxon>Eukaryota</taxon>
        <taxon>Metazoa</taxon>
        <taxon>Ecdysozoa</taxon>
        <taxon>Arthropoda</taxon>
        <taxon>Hexapoda</taxon>
        <taxon>Insecta</taxon>
        <taxon>Pterygota</taxon>
        <taxon>Neoptera</taxon>
        <taxon>Endopterygota</taxon>
        <taxon>Coleoptera</taxon>
        <taxon>Polyphaga</taxon>
        <taxon>Cucujiformia</taxon>
        <taxon>Chrysomeloidea</taxon>
        <taxon>Chrysomelidae</taxon>
        <taxon>Bruchinae</taxon>
        <taxon>Bruchini</taxon>
        <taxon>Callosobruchus</taxon>
    </lineage>
</organism>
<dbReference type="Proteomes" id="UP000410492">
    <property type="component" value="Unassembled WGS sequence"/>
</dbReference>
<keyword evidence="2" id="KW-1185">Reference proteome</keyword>
<proteinExistence type="predicted"/>
<evidence type="ECO:0000313" key="1">
    <source>
        <dbReference type="EMBL" id="VEN61807.1"/>
    </source>
</evidence>
<accession>A0A653DPS9</accession>